<evidence type="ECO:0000256" key="1">
    <source>
        <dbReference type="SAM" id="Phobius"/>
    </source>
</evidence>
<feature type="transmembrane region" description="Helical" evidence="1">
    <location>
        <begin position="218"/>
        <end position="237"/>
    </location>
</feature>
<comment type="caution">
    <text evidence="3">The sequence shown here is derived from an EMBL/GenBank/DDBJ whole genome shotgun (WGS) entry which is preliminary data.</text>
</comment>
<keyword evidence="1" id="KW-0812">Transmembrane</keyword>
<keyword evidence="1" id="KW-1133">Transmembrane helix</keyword>
<dbReference type="Pfam" id="PF20151">
    <property type="entry name" value="DUF6533"/>
    <property type="match status" value="1"/>
</dbReference>
<evidence type="ECO:0000313" key="4">
    <source>
        <dbReference type="Proteomes" id="UP000714275"/>
    </source>
</evidence>
<dbReference type="AlphaFoldDB" id="A0A9P7A9L0"/>
<evidence type="ECO:0000313" key="3">
    <source>
        <dbReference type="EMBL" id="KAG1784100.1"/>
    </source>
</evidence>
<feature type="domain" description="DUF6533" evidence="2">
    <location>
        <begin position="22"/>
        <end position="66"/>
    </location>
</feature>
<accession>A0A9P7A9L0</accession>
<proteinExistence type="predicted"/>
<dbReference type="OrthoDB" id="2611956at2759"/>
<sequence length="309" mass="34718">MTLVSNDPIYWPSINLNIFFSYFAVISTVVVLYDWILAFGHEVELIWRRPWSLITVLYVGVRYAGMPYAVINMLDNLPTVSVTDAVSANFYYAINWISVVMNVLLGAIMIIRLHALYQGSRKMLIFLIVTLLPVVITSGVSVGFTNSYTSGEELVLSGTYKCGYEFGGNSSLLLFITWILGTVWEVLMFCLVVWIAVKHFRELRRWTIEGFYTVLIKTHVLYFASCAAVSCFQFGYYSPALATSPVGSLVYGGVLQILWNVQMFVLGPRLILSVREFNAKLVAGFEAETNMSGIDFQEHARMSIGSMTA</sequence>
<evidence type="ECO:0000259" key="2">
    <source>
        <dbReference type="Pfam" id="PF20151"/>
    </source>
</evidence>
<name>A0A9P7A9L0_9AGAM</name>
<dbReference type="InterPro" id="IPR045340">
    <property type="entry name" value="DUF6533"/>
</dbReference>
<dbReference type="EMBL" id="JABBWD010000001">
    <property type="protein sequence ID" value="KAG1784100.1"/>
    <property type="molecule type" value="Genomic_DNA"/>
</dbReference>
<feature type="transmembrane region" description="Helical" evidence="1">
    <location>
        <begin position="173"/>
        <end position="197"/>
    </location>
</feature>
<organism evidence="3 4">
    <name type="scientific">Suillus placidus</name>
    <dbReference type="NCBI Taxonomy" id="48579"/>
    <lineage>
        <taxon>Eukaryota</taxon>
        <taxon>Fungi</taxon>
        <taxon>Dikarya</taxon>
        <taxon>Basidiomycota</taxon>
        <taxon>Agaricomycotina</taxon>
        <taxon>Agaricomycetes</taxon>
        <taxon>Agaricomycetidae</taxon>
        <taxon>Boletales</taxon>
        <taxon>Suillineae</taxon>
        <taxon>Suillaceae</taxon>
        <taxon>Suillus</taxon>
    </lineage>
</organism>
<keyword evidence="1" id="KW-0472">Membrane</keyword>
<dbReference type="Proteomes" id="UP000714275">
    <property type="component" value="Unassembled WGS sequence"/>
</dbReference>
<feature type="transmembrane region" description="Helical" evidence="1">
    <location>
        <begin position="20"/>
        <end position="39"/>
    </location>
</feature>
<feature type="transmembrane region" description="Helical" evidence="1">
    <location>
        <begin position="249"/>
        <end position="272"/>
    </location>
</feature>
<keyword evidence="4" id="KW-1185">Reference proteome</keyword>
<gene>
    <name evidence="3" type="ORF">EV702DRAFT_35091</name>
</gene>
<feature type="transmembrane region" description="Helical" evidence="1">
    <location>
        <begin position="123"/>
        <end position="144"/>
    </location>
</feature>
<protein>
    <recommendedName>
        <fullName evidence="2">DUF6533 domain-containing protein</fullName>
    </recommendedName>
</protein>
<feature type="transmembrane region" description="Helical" evidence="1">
    <location>
        <begin position="51"/>
        <end position="70"/>
    </location>
</feature>
<reference evidence="3" key="1">
    <citation type="journal article" date="2020" name="New Phytol.">
        <title>Comparative genomics reveals dynamic genome evolution in host specialist ectomycorrhizal fungi.</title>
        <authorList>
            <person name="Lofgren L.A."/>
            <person name="Nguyen N.H."/>
            <person name="Vilgalys R."/>
            <person name="Ruytinx J."/>
            <person name="Liao H.L."/>
            <person name="Branco S."/>
            <person name="Kuo A."/>
            <person name="LaButti K."/>
            <person name="Lipzen A."/>
            <person name="Andreopoulos W."/>
            <person name="Pangilinan J."/>
            <person name="Riley R."/>
            <person name="Hundley H."/>
            <person name="Na H."/>
            <person name="Barry K."/>
            <person name="Grigoriev I.V."/>
            <person name="Stajich J.E."/>
            <person name="Kennedy P.G."/>
        </authorList>
    </citation>
    <scope>NUCLEOTIDE SEQUENCE</scope>
    <source>
        <strain evidence="3">DOB743</strain>
    </source>
</reference>
<feature type="transmembrane region" description="Helical" evidence="1">
    <location>
        <begin position="90"/>
        <end position="111"/>
    </location>
</feature>